<dbReference type="SUPFAM" id="SSF53300">
    <property type="entry name" value="vWA-like"/>
    <property type="match status" value="1"/>
</dbReference>
<dbReference type="PANTHER" id="PTHR33608">
    <property type="entry name" value="BLL2464 PROTEIN"/>
    <property type="match status" value="1"/>
</dbReference>
<accession>A0A2S8FZI3</accession>
<dbReference type="PANTHER" id="PTHR33608:SF6">
    <property type="entry name" value="BLL2464 PROTEIN"/>
    <property type="match status" value="1"/>
</dbReference>
<proteinExistence type="predicted"/>
<dbReference type="InterPro" id="IPR002881">
    <property type="entry name" value="DUF58"/>
</dbReference>
<dbReference type="RefSeq" id="WP_105328854.1">
    <property type="nucleotide sequence ID" value="NZ_PUHY01000005.1"/>
</dbReference>
<comment type="caution">
    <text evidence="2">The sequence shown here is derived from an EMBL/GenBank/DDBJ whole genome shotgun (WGS) entry which is preliminary data.</text>
</comment>
<name>A0A2S8FZI3_9BACT</name>
<protein>
    <submittedName>
        <fullName evidence="2">DUF58 domain-containing protein</fullName>
    </submittedName>
</protein>
<dbReference type="Proteomes" id="UP000238322">
    <property type="component" value="Unassembled WGS sequence"/>
</dbReference>
<dbReference type="Pfam" id="PF01882">
    <property type="entry name" value="DUF58"/>
    <property type="match status" value="1"/>
</dbReference>
<evidence type="ECO:0000259" key="1">
    <source>
        <dbReference type="Pfam" id="PF01882"/>
    </source>
</evidence>
<dbReference type="EMBL" id="PUHY01000005">
    <property type="protein sequence ID" value="PQO37605.1"/>
    <property type="molecule type" value="Genomic_DNA"/>
</dbReference>
<dbReference type="InterPro" id="IPR036465">
    <property type="entry name" value="vWFA_dom_sf"/>
</dbReference>
<evidence type="ECO:0000313" key="2">
    <source>
        <dbReference type="EMBL" id="PQO37605.1"/>
    </source>
</evidence>
<dbReference type="OrthoDB" id="9780819at2"/>
<gene>
    <name evidence="2" type="ORF">C5Y83_06575</name>
</gene>
<reference evidence="2 3" key="1">
    <citation type="submission" date="2018-02" db="EMBL/GenBank/DDBJ databases">
        <title>Comparative genomes isolates from brazilian mangrove.</title>
        <authorList>
            <person name="Araujo J.E."/>
            <person name="Taketani R.G."/>
            <person name="Silva M.C.P."/>
            <person name="Loureco M.V."/>
            <person name="Andreote F.D."/>
        </authorList>
    </citation>
    <scope>NUCLEOTIDE SEQUENCE [LARGE SCALE GENOMIC DNA]</scope>
    <source>
        <strain evidence="2 3">Hex-1 MGV</strain>
    </source>
</reference>
<evidence type="ECO:0000313" key="3">
    <source>
        <dbReference type="Proteomes" id="UP000238322"/>
    </source>
</evidence>
<sequence length="288" mass="32352">MSFHSQLPDQEFLDSSRFLIAAKRLANDLAYGTMPSSFLGTGIDYVQSRPYQPGDPVRSIDWRVTARTGKPYVKEFESTKSLPCYLLVDTSASMTVSSLPRSKYGHAVLVATGLALASLDHVSPVGLLTVGSRDLRVRPSLSRDQVLTWAYELRKYRYDEKTSLSTKIKQLAPMLVSTSLVIVLSDLHDVDCVGAIRLLAQKHDVCVLQFHDTAELGVTKAGFLRAREAETGSTYFSKGKHVSQRQIDIEQSFKRSGIDFFVINTERPYEHDLIHFFSSRNILGRRMK</sequence>
<dbReference type="AlphaFoldDB" id="A0A2S8FZI3"/>
<feature type="domain" description="DUF58" evidence="1">
    <location>
        <begin position="47"/>
        <end position="235"/>
    </location>
</feature>
<organism evidence="2 3">
    <name type="scientific">Blastopirellula marina</name>
    <dbReference type="NCBI Taxonomy" id="124"/>
    <lineage>
        <taxon>Bacteria</taxon>
        <taxon>Pseudomonadati</taxon>
        <taxon>Planctomycetota</taxon>
        <taxon>Planctomycetia</taxon>
        <taxon>Pirellulales</taxon>
        <taxon>Pirellulaceae</taxon>
        <taxon>Blastopirellula</taxon>
    </lineage>
</organism>